<evidence type="ECO:0000256" key="2">
    <source>
        <dbReference type="ARBA" id="ARBA00012438"/>
    </source>
</evidence>
<organism evidence="6 7">
    <name type="scientific">Mesonia ostreae</name>
    <dbReference type="NCBI Taxonomy" id="861110"/>
    <lineage>
        <taxon>Bacteria</taxon>
        <taxon>Pseudomonadati</taxon>
        <taxon>Bacteroidota</taxon>
        <taxon>Flavobacteriia</taxon>
        <taxon>Flavobacteriales</taxon>
        <taxon>Flavobacteriaceae</taxon>
        <taxon>Mesonia</taxon>
    </lineage>
</organism>
<dbReference type="InterPro" id="IPR004358">
    <property type="entry name" value="Sig_transdc_His_kin-like_C"/>
</dbReference>
<keyword evidence="6" id="KW-0418">Kinase</keyword>
<gene>
    <name evidence="6" type="ORF">RLT85_09440</name>
</gene>
<accession>A0ABU2KJG4</accession>
<dbReference type="Proteomes" id="UP001182991">
    <property type="component" value="Unassembled WGS sequence"/>
</dbReference>
<evidence type="ECO:0000259" key="5">
    <source>
        <dbReference type="PROSITE" id="PS50109"/>
    </source>
</evidence>
<dbReference type="SUPFAM" id="SSF55874">
    <property type="entry name" value="ATPase domain of HSP90 chaperone/DNA topoisomerase II/histidine kinase"/>
    <property type="match status" value="1"/>
</dbReference>
<keyword evidence="4" id="KW-1133">Transmembrane helix</keyword>
<dbReference type="CDD" id="cd00082">
    <property type="entry name" value="HisKA"/>
    <property type="match status" value="1"/>
</dbReference>
<dbReference type="GO" id="GO:0016301">
    <property type="term" value="F:kinase activity"/>
    <property type="evidence" value="ECO:0007669"/>
    <property type="project" value="UniProtKB-KW"/>
</dbReference>
<evidence type="ECO:0000256" key="3">
    <source>
        <dbReference type="ARBA" id="ARBA00022553"/>
    </source>
</evidence>
<dbReference type="EMBL" id="JAVRBG010000008">
    <property type="protein sequence ID" value="MDT0294856.1"/>
    <property type="molecule type" value="Genomic_DNA"/>
</dbReference>
<proteinExistence type="predicted"/>
<dbReference type="CDD" id="cd00075">
    <property type="entry name" value="HATPase"/>
    <property type="match status" value="1"/>
</dbReference>
<dbReference type="InterPro" id="IPR005467">
    <property type="entry name" value="His_kinase_dom"/>
</dbReference>
<dbReference type="InterPro" id="IPR003661">
    <property type="entry name" value="HisK_dim/P_dom"/>
</dbReference>
<dbReference type="InterPro" id="IPR036097">
    <property type="entry name" value="HisK_dim/P_sf"/>
</dbReference>
<reference evidence="7" key="1">
    <citation type="submission" date="2023-07" db="EMBL/GenBank/DDBJ databases">
        <title>Isolating and identifying novel microbial strains from the Mariana Trench.</title>
        <authorList>
            <person name="Fu H."/>
        </authorList>
    </citation>
    <scope>NUCLEOTIDE SEQUENCE [LARGE SCALE GENOMIC DNA]</scope>
    <source>
        <strain evidence="7">T-y2</strain>
    </source>
</reference>
<keyword evidence="4" id="KW-0472">Membrane</keyword>
<keyword evidence="7" id="KW-1185">Reference proteome</keyword>
<dbReference type="PANTHER" id="PTHR43547">
    <property type="entry name" value="TWO-COMPONENT HISTIDINE KINASE"/>
    <property type="match status" value="1"/>
</dbReference>
<dbReference type="SMART" id="SM00388">
    <property type="entry name" value="HisKA"/>
    <property type="match status" value="1"/>
</dbReference>
<feature type="domain" description="Histidine kinase" evidence="5">
    <location>
        <begin position="246"/>
        <end position="464"/>
    </location>
</feature>
<dbReference type="PANTHER" id="PTHR43547:SF2">
    <property type="entry name" value="HYBRID SIGNAL TRANSDUCTION HISTIDINE KINASE C"/>
    <property type="match status" value="1"/>
</dbReference>
<dbReference type="Gene3D" id="3.30.565.10">
    <property type="entry name" value="Histidine kinase-like ATPase, C-terminal domain"/>
    <property type="match status" value="1"/>
</dbReference>
<keyword evidence="6" id="KW-0808">Transferase</keyword>
<evidence type="ECO:0000256" key="1">
    <source>
        <dbReference type="ARBA" id="ARBA00000085"/>
    </source>
</evidence>
<feature type="transmembrane region" description="Helical" evidence="4">
    <location>
        <begin position="205"/>
        <end position="225"/>
    </location>
</feature>
<dbReference type="Pfam" id="PF02518">
    <property type="entry name" value="HATPase_c"/>
    <property type="match status" value="1"/>
</dbReference>
<comment type="caution">
    <text evidence="6">The sequence shown here is derived from an EMBL/GenBank/DDBJ whole genome shotgun (WGS) entry which is preliminary data.</text>
</comment>
<name>A0ABU2KJG4_9FLAO</name>
<dbReference type="Gene3D" id="1.10.287.130">
    <property type="match status" value="1"/>
</dbReference>
<evidence type="ECO:0000256" key="4">
    <source>
        <dbReference type="SAM" id="Phobius"/>
    </source>
</evidence>
<comment type="catalytic activity">
    <reaction evidence="1">
        <text>ATP + protein L-histidine = ADP + protein N-phospho-L-histidine.</text>
        <dbReference type="EC" id="2.7.13.3"/>
    </reaction>
</comment>
<dbReference type="InterPro" id="IPR036890">
    <property type="entry name" value="HATPase_C_sf"/>
</dbReference>
<protein>
    <recommendedName>
        <fullName evidence="2">histidine kinase</fullName>
        <ecNumber evidence="2">2.7.13.3</ecNumber>
    </recommendedName>
</protein>
<dbReference type="PROSITE" id="PS50109">
    <property type="entry name" value="HIS_KIN"/>
    <property type="match status" value="1"/>
</dbReference>
<sequence length="464" mass="53887">MKTKFFWLITVSIVVFLALSSIQGYLIYNTYTLKRNAFIDKTRDRILKIDYNQELDSIVDSWGEELKNQIADYKNHRINKKELLYRIKIKADTLNDQYYKVYKRELHSRKLGYELNYKKNIKSIVIFGKENDTIFPLKKDESFRLFGADFTNDKANSVSVSRTFSQFEYIDQTGNDIITQQYNLEVKAQDIMQIIDEKSIVFRQMAGLLIGSLIIFLAMVGLFYYSLKTLIKQKKINAIKTDFINNITHELKTPLATLGIATKGLKVKEIQDDPEAIKHSLTIIDRQNDRIQKLIDQVMSNSLNAENIPLQRTQVLARPYLEEVLEDFKMGLQHQNVLIKTDFFPKKVFLRLDKFYFTTALFNLLDNAVKYSEDPIEITIKTTVDRNQFTIAIQDHGMGISKTAQKNLFDKFYRVPQGDVYQQKGLGLGLYYTEQIVNAHEGEVSVDSEPGKGSTFLIKIPLYR</sequence>
<dbReference type="SMART" id="SM00387">
    <property type="entry name" value="HATPase_c"/>
    <property type="match status" value="1"/>
</dbReference>
<evidence type="ECO:0000313" key="6">
    <source>
        <dbReference type="EMBL" id="MDT0294856.1"/>
    </source>
</evidence>
<keyword evidence="3" id="KW-0597">Phosphoprotein</keyword>
<dbReference type="InterPro" id="IPR003594">
    <property type="entry name" value="HATPase_dom"/>
</dbReference>
<dbReference type="EC" id="2.7.13.3" evidence="2"/>
<keyword evidence="4" id="KW-0812">Transmembrane</keyword>
<evidence type="ECO:0000313" key="7">
    <source>
        <dbReference type="Proteomes" id="UP001182991"/>
    </source>
</evidence>
<dbReference type="SUPFAM" id="SSF47384">
    <property type="entry name" value="Homodimeric domain of signal transducing histidine kinase"/>
    <property type="match status" value="1"/>
</dbReference>
<dbReference type="RefSeq" id="WP_311401787.1">
    <property type="nucleotide sequence ID" value="NZ_JAVRBG010000008.1"/>
</dbReference>
<dbReference type="Pfam" id="PF00512">
    <property type="entry name" value="HisKA"/>
    <property type="match status" value="1"/>
</dbReference>
<dbReference type="PRINTS" id="PR00344">
    <property type="entry name" value="BCTRLSENSOR"/>
</dbReference>